<dbReference type="EMBL" id="UFYI01000007">
    <property type="protein sequence ID" value="STD19120.1"/>
    <property type="molecule type" value="Genomic_DNA"/>
</dbReference>
<gene>
    <name evidence="1" type="ORF">NCTC12123_01153</name>
</gene>
<name>A0A376F6K8_ENTAS</name>
<sequence length="64" mass="6990">MSPAAERVMARADALAAISETPDALTRVYLSTQHLQANQLVGQWMSQGGNDRLAGQRGQHLWTL</sequence>
<dbReference type="AlphaFoldDB" id="A0A376F6K8"/>
<dbReference type="Proteomes" id="UP000255163">
    <property type="component" value="Unassembled WGS sequence"/>
</dbReference>
<evidence type="ECO:0000313" key="1">
    <source>
        <dbReference type="EMBL" id="STD19120.1"/>
    </source>
</evidence>
<organism evidence="1 2">
    <name type="scientific">Enterobacter asburiae</name>
    <dbReference type="NCBI Taxonomy" id="61645"/>
    <lineage>
        <taxon>Bacteria</taxon>
        <taxon>Pseudomonadati</taxon>
        <taxon>Pseudomonadota</taxon>
        <taxon>Gammaproteobacteria</taxon>
        <taxon>Enterobacterales</taxon>
        <taxon>Enterobacteriaceae</taxon>
        <taxon>Enterobacter</taxon>
        <taxon>Enterobacter cloacae complex</taxon>
    </lineage>
</organism>
<proteinExistence type="predicted"/>
<evidence type="ECO:0000313" key="2">
    <source>
        <dbReference type="Proteomes" id="UP000255163"/>
    </source>
</evidence>
<reference evidence="1 2" key="1">
    <citation type="submission" date="2018-06" db="EMBL/GenBank/DDBJ databases">
        <authorList>
            <consortium name="Pathogen Informatics"/>
            <person name="Doyle S."/>
        </authorList>
    </citation>
    <scope>NUCLEOTIDE SEQUENCE [LARGE SCALE GENOMIC DNA]</scope>
    <source>
        <strain evidence="1 2">NCTC12123</strain>
    </source>
</reference>
<protein>
    <submittedName>
        <fullName evidence="1">N-carbamoyl-L-amino acid hydrolase</fullName>
    </submittedName>
</protein>
<dbReference type="GO" id="GO:0016787">
    <property type="term" value="F:hydrolase activity"/>
    <property type="evidence" value="ECO:0007669"/>
    <property type="project" value="UniProtKB-KW"/>
</dbReference>
<accession>A0A376F6K8</accession>
<keyword evidence="1" id="KW-0378">Hydrolase</keyword>
<dbReference type="Gene3D" id="3.40.630.10">
    <property type="entry name" value="Zn peptidases"/>
    <property type="match status" value="1"/>
</dbReference>